<keyword evidence="6 10" id="KW-1133">Transmembrane helix</keyword>
<evidence type="ECO:0000313" key="13">
    <source>
        <dbReference type="Proteomes" id="UP000563524"/>
    </source>
</evidence>
<comment type="cofactor">
    <cofactor evidence="9">
        <name>heme c</name>
        <dbReference type="ChEBI" id="CHEBI:61717"/>
    </cofactor>
    <text evidence="9">Binds 1 heme c group covalently per subunit.</text>
</comment>
<comment type="subcellular location">
    <subcellularLocation>
        <location evidence="1">Membrane</location>
    </subcellularLocation>
</comment>
<keyword evidence="8 10" id="KW-0472">Membrane</keyword>
<dbReference type="Gene3D" id="1.10.760.10">
    <property type="entry name" value="Cytochrome c-like domain"/>
    <property type="match status" value="1"/>
</dbReference>
<feature type="binding site" description="covalent" evidence="9">
    <location>
        <position position="61"/>
    </location>
    <ligand>
        <name>heme c</name>
        <dbReference type="ChEBI" id="CHEBI:61717"/>
    </ligand>
</feature>
<accession>A0A840I6H8</accession>
<dbReference type="Proteomes" id="UP000563524">
    <property type="component" value="Unassembled WGS sequence"/>
</dbReference>
<keyword evidence="3 9" id="KW-0349">Heme</keyword>
<evidence type="ECO:0000256" key="10">
    <source>
        <dbReference type="SAM" id="Phobius"/>
    </source>
</evidence>
<proteinExistence type="predicted"/>
<dbReference type="InterPro" id="IPR036909">
    <property type="entry name" value="Cyt_c-like_dom_sf"/>
</dbReference>
<evidence type="ECO:0000256" key="6">
    <source>
        <dbReference type="ARBA" id="ARBA00022989"/>
    </source>
</evidence>
<dbReference type="Gene3D" id="1.20.5.100">
    <property type="entry name" value="Cytochrome c1, transmembrane anchor, C-terminal"/>
    <property type="match status" value="1"/>
</dbReference>
<feature type="signal peptide" evidence="11">
    <location>
        <begin position="1"/>
        <end position="23"/>
    </location>
</feature>
<sequence length="313" mass="34265">MRRVLLTAGLAALPLLFAGNAHAAGGHPKEPIEHEWHSQGLFGSYDQRQLQRGYQVYRTVCSSCHSMKLVAFRHLGQPGGPYHLDACPEELGLADTVDCSDPAANPFVKAIAADFTITAGVDDSGDPLSRPGLPSDYFPSPYANQQQAMLANGGANPPDMSLLVKAREDGRNYIYSLITGYPGLPKGPAEIPEEITVPPGQYYNPYYHGDTLSLMKAEYLDEDGHLLPGVHAPDGGSFKMAPPLSQDCLVTYEDGTDCTVEQMAEDVVAFLQWAAEPELEQRKRMGGFVLLYLFAFAGIVYASYRQIWRNVEH</sequence>
<feature type="binding site" description="covalent" evidence="9">
    <location>
        <position position="65"/>
    </location>
    <ligand>
        <name>heme c</name>
        <dbReference type="ChEBI" id="CHEBI:61717"/>
    </ligand>
</feature>
<keyword evidence="7 9" id="KW-0408">Iron</keyword>
<organism evidence="12 13">
    <name type="scientific">Parvularcula dongshanensis</name>
    <dbReference type="NCBI Taxonomy" id="1173995"/>
    <lineage>
        <taxon>Bacteria</taxon>
        <taxon>Pseudomonadati</taxon>
        <taxon>Pseudomonadota</taxon>
        <taxon>Alphaproteobacteria</taxon>
        <taxon>Parvularculales</taxon>
        <taxon>Parvularculaceae</taxon>
        <taxon>Parvularcula</taxon>
    </lineage>
</organism>
<evidence type="ECO:0000256" key="1">
    <source>
        <dbReference type="ARBA" id="ARBA00004370"/>
    </source>
</evidence>
<evidence type="ECO:0000256" key="11">
    <source>
        <dbReference type="SAM" id="SignalP"/>
    </source>
</evidence>
<evidence type="ECO:0000256" key="8">
    <source>
        <dbReference type="ARBA" id="ARBA00023136"/>
    </source>
</evidence>
<gene>
    <name evidence="12" type="ORF">GGQ59_002325</name>
</gene>
<evidence type="ECO:0000313" key="12">
    <source>
        <dbReference type="EMBL" id="MBB4659784.1"/>
    </source>
</evidence>
<keyword evidence="5 9" id="KW-0479">Metal-binding</keyword>
<protein>
    <recommendedName>
        <fullName evidence="2">Cytochrome c1</fullName>
    </recommendedName>
</protein>
<dbReference type="AlphaFoldDB" id="A0A840I6H8"/>
<dbReference type="GO" id="GO:0046872">
    <property type="term" value="F:metal ion binding"/>
    <property type="evidence" value="ECO:0007669"/>
    <property type="project" value="UniProtKB-KW"/>
</dbReference>
<evidence type="ECO:0000256" key="4">
    <source>
        <dbReference type="ARBA" id="ARBA00022692"/>
    </source>
</evidence>
<feature type="chain" id="PRO_5032407997" description="Cytochrome c1" evidence="11">
    <location>
        <begin position="24"/>
        <end position="313"/>
    </location>
</feature>
<evidence type="ECO:0000256" key="2">
    <source>
        <dbReference type="ARBA" id="ARBA00016165"/>
    </source>
</evidence>
<dbReference type="PANTHER" id="PTHR10266">
    <property type="entry name" value="CYTOCHROME C1"/>
    <property type="match status" value="1"/>
</dbReference>
<dbReference type="GO" id="GO:0020037">
    <property type="term" value="F:heme binding"/>
    <property type="evidence" value="ECO:0007669"/>
    <property type="project" value="InterPro"/>
</dbReference>
<dbReference type="Pfam" id="PF02167">
    <property type="entry name" value="Cytochrom_C1"/>
    <property type="match status" value="1"/>
</dbReference>
<keyword evidence="4 10" id="KW-0812">Transmembrane</keyword>
<evidence type="ECO:0000256" key="5">
    <source>
        <dbReference type="ARBA" id="ARBA00022723"/>
    </source>
</evidence>
<dbReference type="GO" id="GO:0016020">
    <property type="term" value="C:membrane"/>
    <property type="evidence" value="ECO:0007669"/>
    <property type="project" value="UniProtKB-SubCell"/>
</dbReference>
<keyword evidence="13" id="KW-1185">Reference proteome</keyword>
<keyword evidence="11" id="KW-0732">Signal</keyword>
<evidence type="ECO:0000256" key="3">
    <source>
        <dbReference type="ARBA" id="ARBA00022617"/>
    </source>
</evidence>
<dbReference type="SUPFAM" id="SSF46626">
    <property type="entry name" value="Cytochrome c"/>
    <property type="match status" value="1"/>
</dbReference>
<reference evidence="12 13" key="1">
    <citation type="submission" date="2020-08" db="EMBL/GenBank/DDBJ databases">
        <title>Genomic Encyclopedia of Type Strains, Phase IV (KMG-IV): sequencing the most valuable type-strain genomes for metagenomic binning, comparative biology and taxonomic classification.</title>
        <authorList>
            <person name="Goeker M."/>
        </authorList>
    </citation>
    <scope>NUCLEOTIDE SEQUENCE [LARGE SCALE GENOMIC DNA]</scope>
    <source>
        <strain evidence="12 13">DSM 102850</strain>
    </source>
</reference>
<dbReference type="RefSeq" id="WP_221401015.1">
    <property type="nucleotide sequence ID" value="NZ_JACHOB010000005.1"/>
</dbReference>
<dbReference type="GO" id="GO:0009055">
    <property type="term" value="F:electron transfer activity"/>
    <property type="evidence" value="ECO:0007669"/>
    <property type="project" value="InterPro"/>
</dbReference>
<comment type="caution">
    <text evidence="12">The sequence shown here is derived from an EMBL/GenBank/DDBJ whole genome shotgun (WGS) entry which is preliminary data.</text>
</comment>
<feature type="transmembrane region" description="Helical" evidence="10">
    <location>
        <begin position="285"/>
        <end position="304"/>
    </location>
</feature>
<dbReference type="PRINTS" id="PR00603">
    <property type="entry name" value="CYTOCHROMEC1"/>
</dbReference>
<dbReference type="InterPro" id="IPR002326">
    <property type="entry name" value="Cyt_c1"/>
</dbReference>
<dbReference type="EMBL" id="JACHOB010000005">
    <property type="protein sequence ID" value="MBB4659784.1"/>
    <property type="molecule type" value="Genomic_DNA"/>
</dbReference>
<name>A0A840I6H8_9PROT</name>
<evidence type="ECO:0000256" key="9">
    <source>
        <dbReference type="PIRSR" id="PIRSR602326-1"/>
    </source>
</evidence>
<feature type="binding site" description="covalent" evidence="9">
    <location>
        <position position="64"/>
    </location>
    <ligand>
        <name>heme c</name>
        <dbReference type="ChEBI" id="CHEBI:61717"/>
    </ligand>
</feature>
<dbReference type="PANTHER" id="PTHR10266:SF3">
    <property type="entry name" value="CYTOCHROME C1, HEME PROTEIN, MITOCHONDRIAL"/>
    <property type="match status" value="1"/>
</dbReference>
<evidence type="ECO:0000256" key="7">
    <source>
        <dbReference type="ARBA" id="ARBA00023004"/>
    </source>
</evidence>